<dbReference type="KEGG" id="pphr:APZ00_14090"/>
<keyword evidence="2 7" id="KW-0813">Transport</keyword>
<dbReference type="PANTHER" id="PTHR30151">
    <property type="entry name" value="ALKANE SULFONATE ABC TRANSPORTER-RELATED, MEMBRANE SUBUNIT"/>
    <property type="match status" value="1"/>
</dbReference>
<keyword evidence="4 7" id="KW-0812">Transmembrane</keyword>
<organism evidence="9 10">
    <name type="scientific">Pannonibacter phragmitetus</name>
    <dbReference type="NCBI Taxonomy" id="121719"/>
    <lineage>
        <taxon>Bacteria</taxon>
        <taxon>Pseudomonadati</taxon>
        <taxon>Pseudomonadota</taxon>
        <taxon>Alphaproteobacteria</taxon>
        <taxon>Hyphomicrobiales</taxon>
        <taxon>Stappiaceae</taxon>
        <taxon>Pannonibacter</taxon>
    </lineage>
</organism>
<keyword evidence="5 7" id="KW-1133">Transmembrane helix</keyword>
<dbReference type="AlphaFoldDB" id="A0A0U3MUR3"/>
<feature type="transmembrane region" description="Helical" evidence="7">
    <location>
        <begin position="122"/>
        <end position="147"/>
    </location>
</feature>
<dbReference type="PANTHER" id="PTHR30151:SF20">
    <property type="entry name" value="ABC TRANSPORTER PERMEASE PROTEIN HI_0355-RELATED"/>
    <property type="match status" value="1"/>
</dbReference>
<dbReference type="PROSITE" id="PS50928">
    <property type="entry name" value="ABC_TM1"/>
    <property type="match status" value="1"/>
</dbReference>
<name>A0A0U3MUR3_9HYPH</name>
<feature type="transmembrane region" description="Helical" evidence="7">
    <location>
        <begin position="153"/>
        <end position="174"/>
    </location>
</feature>
<dbReference type="SUPFAM" id="SSF161098">
    <property type="entry name" value="MetI-like"/>
    <property type="match status" value="1"/>
</dbReference>
<protein>
    <submittedName>
        <fullName evidence="9">ABC transporter permease</fullName>
    </submittedName>
</protein>
<accession>A0A0U3MUR3</accession>
<evidence type="ECO:0000256" key="2">
    <source>
        <dbReference type="ARBA" id="ARBA00022448"/>
    </source>
</evidence>
<comment type="subcellular location">
    <subcellularLocation>
        <location evidence="1 7">Cell membrane</location>
        <topology evidence="1 7">Multi-pass membrane protein</topology>
    </subcellularLocation>
</comment>
<evidence type="ECO:0000256" key="5">
    <source>
        <dbReference type="ARBA" id="ARBA00022989"/>
    </source>
</evidence>
<evidence type="ECO:0000256" key="6">
    <source>
        <dbReference type="ARBA" id="ARBA00023136"/>
    </source>
</evidence>
<feature type="transmembrane region" description="Helical" evidence="7">
    <location>
        <begin position="37"/>
        <end position="59"/>
    </location>
</feature>
<dbReference type="Pfam" id="PF00528">
    <property type="entry name" value="BPD_transp_1"/>
    <property type="match status" value="1"/>
</dbReference>
<evidence type="ECO:0000256" key="3">
    <source>
        <dbReference type="ARBA" id="ARBA00022475"/>
    </source>
</evidence>
<dbReference type="RefSeq" id="WP_058899311.1">
    <property type="nucleotide sequence ID" value="NZ_CP013068.1"/>
</dbReference>
<sequence length="284" mass="30746">MRAETTSLAGNALAARHGAQQAPQGLNLRERLVQMPFLLPLITFAALLALWEAGTWLFAVPSYILPAPSRILGGFAALDMSRWVTHVWATLRVALLGYAAAILISLPIAISLSRSPLASRALYPLLVVIQSVPVVAVAPIIIVVLGTGDAPRVVITFMISFFPLVVSMTTGLMATPPELIELSRSLRAPQHREILQIRMPYATPHIFSGLKISITLAVIGAVVGEFVAAEQGLGFFIQFSTSMFRLPQAWAGLVVLVAMSLLLFQAVSLIQRLFFPWSLAKADR</sequence>
<gene>
    <name evidence="9" type="ORF">APZ00_14090</name>
</gene>
<dbReference type="InterPro" id="IPR000515">
    <property type="entry name" value="MetI-like"/>
</dbReference>
<feature type="transmembrane region" description="Helical" evidence="7">
    <location>
        <begin position="206"/>
        <end position="229"/>
    </location>
</feature>
<evidence type="ECO:0000313" key="9">
    <source>
        <dbReference type="EMBL" id="ALV28055.1"/>
    </source>
</evidence>
<proteinExistence type="inferred from homology"/>
<dbReference type="eggNOG" id="COG0600">
    <property type="taxonomic scope" value="Bacteria"/>
</dbReference>
<feature type="transmembrane region" description="Helical" evidence="7">
    <location>
        <begin position="249"/>
        <end position="275"/>
    </location>
</feature>
<keyword evidence="10" id="KW-1185">Reference proteome</keyword>
<reference evidence="9 10" key="1">
    <citation type="submission" date="2015-10" db="EMBL/GenBank/DDBJ databases">
        <title>The world's first case of liver abscess caused by Pannonibacter phragmitetus.</title>
        <authorList>
            <person name="Ming D."/>
            <person name="Wang M."/>
            <person name="Zhou Y."/>
            <person name="Jiang T."/>
            <person name="Hu S."/>
        </authorList>
    </citation>
    <scope>NUCLEOTIDE SEQUENCE [LARGE SCALE GENOMIC DNA]</scope>
    <source>
        <strain evidence="9 10">31801</strain>
    </source>
</reference>
<dbReference type="Proteomes" id="UP000064921">
    <property type="component" value="Chromosome"/>
</dbReference>
<dbReference type="Gene3D" id="1.10.3720.10">
    <property type="entry name" value="MetI-like"/>
    <property type="match status" value="1"/>
</dbReference>
<evidence type="ECO:0000313" key="10">
    <source>
        <dbReference type="Proteomes" id="UP000064921"/>
    </source>
</evidence>
<dbReference type="GO" id="GO:0055085">
    <property type="term" value="P:transmembrane transport"/>
    <property type="evidence" value="ECO:0007669"/>
    <property type="project" value="InterPro"/>
</dbReference>
<keyword evidence="6 7" id="KW-0472">Membrane</keyword>
<evidence type="ECO:0000256" key="4">
    <source>
        <dbReference type="ARBA" id="ARBA00022692"/>
    </source>
</evidence>
<feature type="domain" description="ABC transmembrane type-1" evidence="8">
    <location>
        <begin position="87"/>
        <end position="267"/>
    </location>
</feature>
<comment type="similarity">
    <text evidence="7">Belongs to the binding-protein-dependent transport system permease family.</text>
</comment>
<evidence type="ECO:0000256" key="7">
    <source>
        <dbReference type="RuleBase" id="RU363032"/>
    </source>
</evidence>
<dbReference type="GO" id="GO:0005886">
    <property type="term" value="C:plasma membrane"/>
    <property type="evidence" value="ECO:0007669"/>
    <property type="project" value="UniProtKB-SubCell"/>
</dbReference>
<dbReference type="InterPro" id="IPR035906">
    <property type="entry name" value="MetI-like_sf"/>
</dbReference>
<keyword evidence="3" id="KW-1003">Cell membrane</keyword>
<feature type="transmembrane region" description="Helical" evidence="7">
    <location>
        <begin position="87"/>
        <end position="110"/>
    </location>
</feature>
<dbReference type="STRING" id="121719.APZ00_14090"/>
<evidence type="ECO:0000256" key="1">
    <source>
        <dbReference type="ARBA" id="ARBA00004651"/>
    </source>
</evidence>
<dbReference type="EMBL" id="CP013068">
    <property type="protein sequence ID" value="ALV28055.1"/>
    <property type="molecule type" value="Genomic_DNA"/>
</dbReference>
<evidence type="ECO:0000259" key="8">
    <source>
        <dbReference type="PROSITE" id="PS50928"/>
    </source>
</evidence>
<dbReference type="CDD" id="cd06261">
    <property type="entry name" value="TM_PBP2"/>
    <property type="match status" value="1"/>
</dbReference>